<dbReference type="Proteomes" id="UP000186096">
    <property type="component" value="Unassembled WGS sequence"/>
</dbReference>
<evidence type="ECO:0000313" key="1">
    <source>
        <dbReference type="EMBL" id="SIS02403.1"/>
    </source>
</evidence>
<protein>
    <submittedName>
        <fullName evidence="1">Uncharacterized protein</fullName>
    </submittedName>
</protein>
<dbReference type="STRING" id="58117.SAMN05421833_12375"/>
<evidence type="ECO:0000313" key="2">
    <source>
        <dbReference type="Proteomes" id="UP000186096"/>
    </source>
</evidence>
<name>A0A1N7FQ01_9ACTN</name>
<dbReference type="AlphaFoldDB" id="A0A1N7FQ01"/>
<organism evidence="1 2">
    <name type="scientific">Microbispora rosea</name>
    <dbReference type="NCBI Taxonomy" id="58117"/>
    <lineage>
        <taxon>Bacteria</taxon>
        <taxon>Bacillati</taxon>
        <taxon>Actinomycetota</taxon>
        <taxon>Actinomycetes</taxon>
        <taxon>Streptosporangiales</taxon>
        <taxon>Streptosporangiaceae</taxon>
        <taxon>Microbispora</taxon>
    </lineage>
</organism>
<dbReference type="EMBL" id="FTNI01000023">
    <property type="protein sequence ID" value="SIS02403.1"/>
    <property type="molecule type" value="Genomic_DNA"/>
</dbReference>
<sequence length="35" mass="4210">MHNRRLSISGMNLWCHWLNAESYDQVKDPTNYTLD</sequence>
<gene>
    <name evidence="1" type="ORF">SAMN05421833_12375</name>
</gene>
<proteinExistence type="predicted"/>
<accession>A0A1N7FQ01</accession>
<reference evidence="2" key="1">
    <citation type="submission" date="2017-01" db="EMBL/GenBank/DDBJ databases">
        <authorList>
            <person name="Varghese N."/>
            <person name="Submissions S."/>
        </authorList>
    </citation>
    <scope>NUCLEOTIDE SEQUENCE [LARGE SCALE GENOMIC DNA]</scope>
    <source>
        <strain evidence="2">ATCC 12950</strain>
    </source>
</reference>
<keyword evidence="2" id="KW-1185">Reference proteome</keyword>